<proteinExistence type="predicted"/>
<reference evidence="2" key="1">
    <citation type="submission" date="2021-01" db="UniProtKB">
        <authorList>
            <consortium name="EnsemblMetazoa"/>
        </authorList>
    </citation>
    <scope>IDENTIFICATION</scope>
</reference>
<sequence>MMSSRGLYTCLGQNFVPVCQSEWLYSSECPGTHCGCMNEKHTVRDSARLKTTPSGPAYCRCGAPRVPTLNHLFLTEDLTKVPPRLKYDKSKYRSVHVDGRTYFLLQSSEYAGPLWTEEQHSDSVRGQLALNDAGGTVEFACGHGHDNQQMKKCLKDKRIFGSHLGARPSSRRPQESYENLERLKRAEMRNDDFRRPREVIHNRILNPGLPRRITHLIVPRHRRSSISVSGSEVRPSVLREARSWGTSAAFPNGRNSRLEIPRTANDGYNQRRSRCRSGKPKYLNKKSSLEQKIAETECWRVRKHDAKSKVTQNHQRPAIIKQEQVRRIPRRSIGRSKCELLGTATVYRTNANNVGKSSTIKLSRDVQNDSVASPEKVWREKQTPDAKEISNNTHDRRRNADVHEADASSLDSYARVTADNEVVNNASVTTNEKLSSPKSNRHRSVTFKTGVTSHDTAPRTSNDKCDTIKSSPSL</sequence>
<dbReference type="KEGG" id="vde:111243400"/>
<dbReference type="GeneID" id="111243400"/>
<feature type="compositionally biased region" description="Basic and acidic residues" evidence="1">
    <location>
        <begin position="376"/>
        <end position="388"/>
    </location>
</feature>
<accession>A0A7M7J1H0</accession>
<dbReference type="Proteomes" id="UP000594260">
    <property type="component" value="Unplaced"/>
</dbReference>
<dbReference type="RefSeq" id="XP_022644631.1">
    <property type="nucleotide sequence ID" value="XM_022788896.1"/>
</dbReference>
<dbReference type="EnsemblMetazoa" id="XM_022788896">
    <property type="protein sequence ID" value="XP_022644631"/>
    <property type="gene ID" value="LOC111243400"/>
</dbReference>
<protein>
    <submittedName>
        <fullName evidence="2">Uncharacterized protein</fullName>
    </submittedName>
</protein>
<evidence type="ECO:0000256" key="1">
    <source>
        <dbReference type="SAM" id="MobiDB-lite"/>
    </source>
</evidence>
<evidence type="ECO:0000313" key="3">
    <source>
        <dbReference type="Proteomes" id="UP000594260"/>
    </source>
</evidence>
<name>A0A7M7J1H0_VARDE</name>
<organism evidence="2 3">
    <name type="scientific">Varroa destructor</name>
    <name type="common">Honeybee mite</name>
    <dbReference type="NCBI Taxonomy" id="109461"/>
    <lineage>
        <taxon>Eukaryota</taxon>
        <taxon>Metazoa</taxon>
        <taxon>Ecdysozoa</taxon>
        <taxon>Arthropoda</taxon>
        <taxon>Chelicerata</taxon>
        <taxon>Arachnida</taxon>
        <taxon>Acari</taxon>
        <taxon>Parasitiformes</taxon>
        <taxon>Mesostigmata</taxon>
        <taxon>Gamasina</taxon>
        <taxon>Dermanyssoidea</taxon>
        <taxon>Varroidae</taxon>
        <taxon>Varroa</taxon>
    </lineage>
</organism>
<dbReference type="EnsemblMetazoa" id="XM_022788895">
    <property type="protein sequence ID" value="XP_022644630"/>
    <property type="gene ID" value="LOC111243400"/>
</dbReference>
<evidence type="ECO:0000313" key="2">
    <source>
        <dbReference type="EnsemblMetazoa" id="XP_022644631"/>
    </source>
</evidence>
<keyword evidence="3" id="KW-1185">Reference proteome</keyword>
<feature type="compositionally biased region" description="Polar residues" evidence="1">
    <location>
        <begin position="450"/>
        <end position="460"/>
    </location>
</feature>
<dbReference type="AlphaFoldDB" id="A0A7M7J1H0"/>
<dbReference type="RefSeq" id="XP_022644630.1">
    <property type="nucleotide sequence ID" value="XM_022788895.1"/>
</dbReference>
<feature type="region of interest" description="Disordered" evidence="1">
    <location>
        <begin position="450"/>
        <end position="474"/>
    </location>
</feature>
<dbReference type="InParanoid" id="A0A7M7J1H0"/>
<feature type="region of interest" description="Disordered" evidence="1">
    <location>
        <begin position="363"/>
        <end position="412"/>
    </location>
</feature>